<feature type="domain" description="PAS" evidence="11">
    <location>
        <begin position="17"/>
        <end position="61"/>
    </location>
</feature>
<feature type="domain" description="Histidine kinase" evidence="10">
    <location>
        <begin position="401"/>
        <end position="606"/>
    </location>
</feature>
<evidence type="ECO:0000256" key="7">
    <source>
        <dbReference type="ARBA" id="ARBA00022840"/>
    </source>
</evidence>
<dbReference type="GO" id="GO:0030435">
    <property type="term" value="P:sporulation resulting in formation of a cellular spore"/>
    <property type="evidence" value="ECO:0007669"/>
    <property type="project" value="UniProtKB-KW"/>
</dbReference>
<dbReference type="SMART" id="SM00086">
    <property type="entry name" value="PAC"/>
    <property type="match status" value="3"/>
</dbReference>
<evidence type="ECO:0000256" key="4">
    <source>
        <dbReference type="ARBA" id="ARBA00022679"/>
    </source>
</evidence>
<keyword evidence="7" id="KW-0067">ATP-binding</keyword>
<keyword evidence="4" id="KW-0808">Transferase</keyword>
<dbReference type="EC" id="2.7.13.3" evidence="2"/>
<dbReference type="OrthoDB" id="9815750at2"/>
<dbReference type="PANTHER" id="PTHR43065">
    <property type="entry name" value="SENSOR HISTIDINE KINASE"/>
    <property type="match status" value="1"/>
</dbReference>
<evidence type="ECO:0000256" key="1">
    <source>
        <dbReference type="ARBA" id="ARBA00000085"/>
    </source>
</evidence>
<keyword evidence="14" id="KW-1185">Reference proteome</keyword>
<proteinExistence type="predicted"/>
<evidence type="ECO:0000256" key="5">
    <source>
        <dbReference type="ARBA" id="ARBA00022741"/>
    </source>
</evidence>
<evidence type="ECO:0000256" key="9">
    <source>
        <dbReference type="ARBA" id="ARBA00023012"/>
    </source>
</evidence>
<dbReference type="InterPro" id="IPR005467">
    <property type="entry name" value="His_kinase_dom"/>
</dbReference>
<dbReference type="InterPro" id="IPR013655">
    <property type="entry name" value="PAS_fold_3"/>
</dbReference>
<dbReference type="InterPro" id="IPR035965">
    <property type="entry name" value="PAS-like_dom_sf"/>
</dbReference>
<sequence>MDKEALRINLRQEQINTKELLQSLVETTTDAISIRDMQGNILFVNSAFEKIYGWTYQDLLNDPYCLVPEDLINETKEIFHEIKFEGKNITGYETVRQRKNGQIVQVGLTASPIRDTEGSIVGTSVIARDITDRKMAEEALVNSEAKYRILVENTSDVICQHDVHMNNLFVSPSIEQHLGYTPDEFLQTNSFELIHPEDVKIVNDLRSFISTHPQNVQMEIRLRHKNGSWVYWESRCVPIMSENKEVDSFLFVSRNITERKQSEEALRKSEEQYRFIAEHTADFISVIDKDGHVSYSSPSHLKKLGTSQIIIQNIHPEDASLVYERFSTMLQFHIPITCEYRYKLENEKWIYLESRGMPFFSSDGESQYFINVTRDITERKQNEELLRRTEKLSVVGELAASIAHEIRNPLTSLKGFIQYLQPTLSEVSTYTDIMLSELDRINFIVSELLVLAKPQTLHVKRILLHPLIESVVKFLESEANLNNITIHTIFSHIPIAINGEENQIKQVFINILKNSLDAITANGEIRIETTCLHSNHVLIRFTDNGCGISQELLSRLGEPFYTTKDKGTGLGLLVSNKIMKDHQGSITISSEINKGTIVDIMLPISK</sequence>
<keyword evidence="5" id="KW-0547">Nucleotide-binding</keyword>
<dbReference type="Pfam" id="PF00989">
    <property type="entry name" value="PAS"/>
    <property type="match status" value="1"/>
</dbReference>
<dbReference type="SMART" id="SM00387">
    <property type="entry name" value="HATPase_c"/>
    <property type="match status" value="1"/>
</dbReference>
<keyword evidence="9" id="KW-0902">Two-component regulatory system</keyword>
<evidence type="ECO:0000313" key="14">
    <source>
        <dbReference type="Proteomes" id="UP000240419"/>
    </source>
</evidence>
<dbReference type="SUPFAM" id="SSF55785">
    <property type="entry name" value="PYP-like sensor domain (PAS domain)"/>
    <property type="match status" value="3"/>
</dbReference>
<dbReference type="Gene3D" id="3.30.565.10">
    <property type="entry name" value="Histidine kinase-like ATPase, C-terminal domain"/>
    <property type="match status" value="1"/>
</dbReference>
<dbReference type="InterPro" id="IPR036890">
    <property type="entry name" value="HATPase_C_sf"/>
</dbReference>
<dbReference type="PROSITE" id="PS50109">
    <property type="entry name" value="HIS_KIN"/>
    <property type="match status" value="1"/>
</dbReference>
<dbReference type="SUPFAM" id="SSF55874">
    <property type="entry name" value="ATPase domain of HSP90 chaperone/DNA topoisomerase II/histidine kinase"/>
    <property type="match status" value="1"/>
</dbReference>
<dbReference type="PANTHER" id="PTHR43065:SF34">
    <property type="entry name" value="SPORULATION KINASE A"/>
    <property type="match status" value="1"/>
</dbReference>
<dbReference type="Pfam" id="PF00512">
    <property type="entry name" value="HisKA"/>
    <property type="match status" value="1"/>
</dbReference>
<dbReference type="Gene3D" id="1.10.287.130">
    <property type="match status" value="1"/>
</dbReference>
<dbReference type="GO" id="GO:0005524">
    <property type="term" value="F:ATP binding"/>
    <property type="evidence" value="ECO:0007669"/>
    <property type="project" value="UniProtKB-KW"/>
</dbReference>
<keyword evidence="6 13" id="KW-0418">Kinase</keyword>
<protein>
    <recommendedName>
        <fullName evidence="2">histidine kinase</fullName>
        <ecNumber evidence="2">2.7.13.3</ecNumber>
    </recommendedName>
</protein>
<reference evidence="13 14" key="1">
    <citation type="submission" date="2018-03" db="EMBL/GenBank/DDBJ databases">
        <title>Brevisbacillus phylogenomics.</title>
        <authorList>
            <person name="Dunlap C."/>
        </authorList>
    </citation>
    <scope>NUCLEOTIDE SEQUENCE [LARGE SCALE GENOMIC DNA]</scope>
    <source>
        <strain evidence="13 14">NRRL NRS-1210</strain>
    </source>
</reference>
<feature type="domain" description="PAC" evidence="12">
    <location>
        <begin position="90"/>
        <end position="142"/>
    </location>
</feature>
<name>A0A2P7V896_9BACL</name>
<evidence type="ECO:0000256" key="6">
    <source>
        <dbReference type="ARBA" id="ARBA00022777"/>
    </source>
</evidence>
<dbReference type="Pfam" id="PF02518">
    <property type="entry name" value="HATPase_c"/>
    <property type="match status" value="1"/>
</dbReference>
<dbReference type="PROSITE" id="PS50113">
    <property type="entry name" value="PAC"/>
    <property type="match status" value="3"/>
</dbReference>
<dbReference type="FunFam" id="1.10.287.130:FF:000040">
    <property type="entry name" value="PAS domain-containing sensor histidine kinase"/>
    <property type="match status" value="1"/>
</dbReference>
<dbReference type="AlphaFoldDB" id="A0A2P7V896"/>
<dbReference type="EMBL" id="PXZM01000018">
    <property type="protein sequence ID" value="PSJ95432.1"/>
    <property type="molecule type" value="Genomic_DNA"/>
</dbReference>
<dbReference type="CDD" id="cd00082">
    <property type="entry name" value="HisKA"/>
    <property type="match status" value="1"/>
</dbReference>
<dbReference type="SUPFAM" id="SSF47384">
    <property type="entry name" value="Homodimeric domain of signal transducing histidine kinase"/>
    <property type="match status" value="1"/>
</dbReference>
<keyword evidence="8" id="KW-0749">Sporulation</keyword>
<dbReference type="PROSITE" id="PS50112">
    <property type="entry name" value="PAS"/>
    <property type="match status" value="2"/>
</dbReference>
<dbReference type="InterPro" id="IPR003594">
    <property type="entry name" value="HATPase_dom"/>
</dbReference>
<keyword evidence="3" id="KW-0597">Phosphoprotein</keyword>
<dbReference type="InterPro" id="IPR013767">
    <property type="entry name" value="PAS_fold"/>
</dbReference>
<evidence type="ECO:0000256" key="2">
    <source>
        <dbReference type="ARBA" id="ARBA00012438"/>
    </source>
</evidence>
<dbReference type="SMART" id="SM00091">
    <property type="entry name" value="PAS"/>
    <property type="match status" value="3"/>
</dbReference>
<feature type="domain" description="PAC" evidence="12">
    <location>
        <begin position="336"/>
        <end position="388"/>
    </location>
</feature>
<comment type="catalytic activity">
    <reaction evidence="1">
        <text>ATP + protein L-histidine = ADP + protein N-phospho-L-histidine.</text>
        <dbReference type="EC" id="2.7.13.3"/>
    </reaction>
</comment>
<dbReference type="GO" id="GO:0000155">
    <property type="term" value="F:phosphorelay sensor kinase activity"/>
    <property type="evidence" value="ECO:0007669"/>
    <property type="project" value="InterPro"/>
</dbReference>
<dbReference type="InterPro" id="IPR000014">
    <property type="entry name" value="PAS"/>
</dbReference>
<gene>
    <name evidence="13" type="ORF">C7R93_11880</name>
</gene>
<dbReference type="Gene3D" id="3.30.450.20">
    <property type="entry name" value="PAS domain"/>
    <property type="match status" value="3"/>
</dbReference>
<organism evidence="13 14">
    <name type="scientific">Brevibacillus fortis</name>
    <dbReference type="NCBI Taxonomy" id="2126352"/>
    <lineage>
        <taxon>Bacteria</taxon>
        <taxon>Bacillati</taxon>
        <taxon>Bacillota</taxon>
        <taxon>Bacilli</taxon>
        <taxon>Bacillales</taxon>
        <taxon>Paenibacillaceae</taxon>
        <taxon>Brevibacillus</taxon>
    </lineage>
</organism>
<dbReference type="InterPro" id="IPR036097">
    <property type="entry name" value="HisK_dim/P_sf"/>
</dbReference>
<dbReference type="CDD" id="cd00130">
    <property type="entry name" value="PAS"/>
    <property type="match status" value="3"/>
</dbReference>
<accession>A0A2P7V896</accession>
<dbReference type="PRINTS" id="PR00344">
    <property type="entry name" value="BCTRLSENSOR"/>
</dbReference>
<evidence type="ECO:0000259" key="12">
    <source>
        <dbReference type="PROSITE" id="PS50113"/>
    </source>
</evidence>
<evidence type="ECO:0000259" key="10">
    <source>
        <dbReference type="PROSITE" id="PS50109"/>
    </source>
</evidence>
<evidence type="ECO:0000259" key="11">
    <source>
        <dbReference type="PROSITE" id="PS50112"/>
    </source>
</evidence>
<dbReference type="SMART" id="SM00388">
    <property type="entry name" value="HisKA"/>
    <property type="match status" value="1"/>
</dbReference>
<dbReference type="GO" id="GO:0006355">
    <property type="term" value="P:regulation of DNA-templated transcription"/>
    <property type="evidence" value="ECO:0007669"/>
    <property type="project" value="InterPro"/>
</dbReference>
<evidence type="ECO:0000313" key="13">
    <source>
        <dbReference type="EMBL" id="PSJ95432.1"/>
    </source>
</evidence>
<dbReference type="Proteomes" id="UP000240419">
    <property type="component" value="Unassembled WGS sequence"/>
</dbReference>
<comment type="caution">
    <text evidence="13">The sequence shown here is derived from an EMBL/GenBank/DDBJ whole genome shotgun (WGS) entry which is preliminary data.</text>
</comment>
<feature type="domain" description="PAC" evidence="12">
    <location>
        <begin position="216"/>
        <end position="268"/>
    </location>
</feature>
<feature type="domain" description="PAS" evidence="11">
    <location>
        <begin position="143"/>
        <end position="198"/>
    </location>
</feature>
<dbReference type="NCBIfam" id="TIGR00229">
    <property type="entry name" value="sensory_box"/>
    <property type="match status" value="3"/>
</dbReference>
<evidence type="ECO:0000256" key="8">
    <source>
        <dbReference type="ARBA" id="ARBA00022969"/>
    </source>
</evidence>
<dbReference type="InterPro" id="IPR004358">
    <property type="entry name" value="Sig_transdc_His_kin-like_C"/>
</dbReference>
<dbReference type="InterPro" id="IPR003661">
    <property type="entry name" value="HisK_dim/P_dom"/>
</dbReference>
<evidence type="ECO:0000256" key="3">
    <source>
        <dbReference type="ARBA" id="ARBA00022553"/>
    </source>
</evidence>
<dbReference type="InterPro" id="IPR001610">
    <property type="entry name" value="PAC"/>
</dbReference>
<dbReference type="InterPro" id="IPR000700">
    <property type="entry name" value="PAS-assoc_C"/>
</dbReference>
<dbReference type="RefSeq" id="WP_106838999.1">
    <property type="nucleotide sequence ID" value="NZ_JBCNIW010000029.1"/>
</dbReference>
<dbReference type="Pfam" id="PF08447">
    <property type="entry name" value="PAS_3"/>
    <property type="match status" value="2"/>
</dbReference>